<dbReference type="InterPro" id="IPR045255">
    <property type="entry name" value="RanBP1-like"/>
</dbReference>
<evidence type="ECO:0000313" key="5">
    <source>
        <dbReference type="EMBL" id="CDS37323.1"/>
    </source>
</evidence>
<dbReference type="OrthoDB" id="185618at2759"/>
<keyword evidence="6" id="KW-1185">Reference proteome</keyword>
<accession>A0A068Y569</accession>
<dbReference type="SUPFAM" id="SSF50729">
    <property type="entry name" value="PH domain-like"/>
    <property type="match status" value="1"/>
</dbReference>
<dbReference type="STRING" id="6211.A0A068Y569"/>
<protein>
    <submittedName>
        <fullName evidence="5">RAN binding protein 3</fullName>
    </submittedName>
</protein>
<dbReference type="eggNOG" id="KOG0866">
    <property type="taxonomic scope" value="Eukaryota"/>
</dbReference>
<feature type="compositionally biased region" description="Basic and acidic residues" evidence="3">
    <location>
        <begin position="334"/>
        <end position="349"/>
    </location>
</feature>
<evidence type="ECO:0000313" key="6">
    <source>
        <dbReference type="Proteomes" id="UP000017246"/>
    </source>
</evidence>
<sequence length="515" mass="56454">MSASSERMGDALPVFLSSSSILRPSVLSDRLKVVDTDVKTSTFEPPMKSTKPLVEEPKFAPTRSIPASVEPTNAPGYVFGQNMSSRVVNANEGASENIWQAVTSDNYSDGSNQEDSSTSVFTTLAKAVAKRSKQIEGELLEDSAVALARKRNAAQISLPSTTIGEQHEIITGEEDERTVLELTCNAYVFDRDSKQWKGIGQSYLHLNDTTLTDRTTSRLIIRLQYTRRVVVNTRIWSEMPVAYVAENKAVRIGALTVAGRGQTDIEGAIRTYMLRFTAADSARFLFEALQERRLSAEKLETFVKRSRLEESQTSVVAANDATNASDFSHGESGAFHEKESNSSEHKEATTLDGSSVTKSTTVTAMSFLCRRVRLYAASGTLTEEVELDGDGKMAVVNITDFPQSGASVLEVNAPDRGAGSLLTAAIGSRLAFCRLGDSEVHLFCTTEVSDDTVEGDDVVDVARLDKSCRLQLASSSEAERLYRSILLRVVRLFMETSGMIRERRELNDDRTSENS</sequence>
<organism evidence="5 6">
    <name type="scientific">Echinococcus multilocularis</name>
    <name type="common">Fox tapeworm</name>
    <dbReference type="NCBI Taxonomy" id="6211"/>
    <lineage>
        <taxon>Eukaryota</taxon>
        <taxon>Metazoa</taxon>
        <taxon>Spiralia</taxon>
        <taxon>Lophotrochozoa</taxon>
        <taxon>Platyhelminthes</taxon>
        <taxon>Cestoda</taxon>
        <taxon>Eucestoda</taxon>
        <taxon>Cyclophyllidea</taxon>
        <taxon>Taeniidae</taxon>
        <taxon>Echinococcus</taxon>
    </lineage>
</organism>
<comment type="subcellular location">
    <subcellularLocation>
        <location evidence="1">Nucleus</location>
    </subcellularLocation>
</comment>
<dbReference type="Gene3D" id="2.30.29.30">
    <property type="entry name" value="Pleckstrin-homology domain (PH domain)/Phosphotyrosine-binding domain (PTB)"/>
    <property type="match status" value="1"/>
</dbReference>
<dbReference type="PANTHER" id="PTHR23138:SF142">
    <property type="entry name" value="RAN-BINDING PROTEIN 3B-RELATED"/>
    <property type="match status" value="1"/>
</dbReference>
<feature type="domain" description="RanBD1" evidence="4">
    <location>
        <begin position="159"/>
        <end position="298"/>
    </location>
</feature>
<name>A0A068Y569_ECHMU</name>
<dbReference type="EMBL" id="LN902843">
    <property type="protein sequence ID" value="CDS37323.1"/>
    <property type="molecule type" value="Genomic_DNA"/>
</dbReference>
<proteinExistence type="predicted"/>
<evidence type="ECO:0000259" key="4">
    <source>
        <dbReference type="PROSITE" id="PS50196"/>
    </source>
</evidence>
<dbReference type="Proteomes" id="UP000017246">
    <property type="component" value="Unassembled WGS sequence"/>
</dbReference>
<keyword evidence="2" id="KW-0539">Nucleus</keyword>
<dbReference type="InterPro" id="IPR011993">
    <property type="entry name" value="PH-like_dom_sf"/>
</dbReference>
<reference evidence="5" key="2">
    <citation type="submission" date="2015-11" db="EMBL/GenBank/DDBJ databases">
        <authorList>
            <person name="Zhang Y."/>
            <person name="Guo Z."/>
        </authorList>
    </citation>
    <scope>NUCLEOTIDE SEQUENCE</scope>
</reference>
<evidence type="ECO:0000256" key="1">
    <source>
        <dbReference type="ARBA" id="ARBA00004123"/>
    </source>
</evidence>
<dbReference type="AlphaFoldDB" id="A0A068Y569"/>
<reference evidence="5" key="1">
    <citation type="journal article" date="2013" name="Nature">
        <title>The genomes of four tapeworm species reveal adaptations to parasitism.</title>
        <authorList>
            <person name="Tsai I.J."/>
            <person name="Zarowiecki M."/>
            <person name="Holroyd N."/>
            <person name="Garciarrubio A."/>
            <person name="Sanchez-Flores A."/>
            <person name="Brooks K.L."/>
            <person name="Tracey A."/>
            <person name="Bobes R.J."/>
            <person name="Fragoso G."/>
            <person name="Sciutto E."/>
            <person name="Aslett M."/>
            <person name="Beasley H."/>
            <person name="Bennett H.M."/>
            <person name="Cai J."/>
            <person name="Camicia F."/>
            <person name="Clark R."/>
            <person name="Cucher M."/>
            <person name="De Silva N."/>
            <person name="Day T.A."/>
            <person name="Deplazes P."/>
            <person name="Estrada K."/>
            <person name="Fernandez C."/>
            <person name="Holland P.W."/>
            <person name="Hou J."/>
            <person name="Hu S."/>
            <person name="Huckvale T."/>
            <person name="Hung S.S."/>
            <person name="Kamenetzky L."/>
            <person name="Keane J.A."/>
            <person name="Kiss F."/>
            <person name="Koziol U."/>
            <person name="Lambert O."/>
            <person name="Liu K."/>
            <person name="Luo X."/>
            <person name="Luo Y."/>
            <person name="Macchiaroli N."/>
            <person name="Nichol S."/>
            <person name="Paps J."/>
            <person name="Parkinson J."/>
            <person name="Pouchkina-Stantcheva N."/>
            <person name="Riddiford N."/>
            <person name="Rosenzvit M."/>
            <person name="Salinas G."/>
            <person name="Wasmuth J.D."/>
            <person name="Zamanian M."/>
            <person name="Zheng Y."/>
            <person name="Cai X."/>
            <person name="Soberon X."/>
            <person name="Olson P.D."/>
            <person name="Laclette J.P."/>
            <person name="Brehm K."/>
            <person name="Berriman M."/>
            <person name="Garciarrubio A."/>
            <person name="Bobes R.J."/>
            <person name="Fragoso G."/>
            <person name="Sanchez-Flores A."/>
            <person name="Estrada K."/>
            <person name="Cevallos M.A."/>
            <person name="Morett E."/>
            <person name="Gonzalez V."/>
            <person name="Portillo T."/>
            <person name="Ochoa-Leyva A."/>
            <person name="Jose M.V."/>
            <person name="Sciutto E."/>
            <person name="Landa A."/>
            <person name="Jimenez L."/>
            <person name="Valdes V."/>
            <person name="Carrero J.C."/>
            <person name="Larralde C."/>
            <person name="Morales-Montor J."/>
            <person name="Limon-Lason J."/>
            <person name="Soberon X."/>
            <person name="Laclette J.P."/>
        </authorList>
    </citation>
    <scope>NUCLEOTIDE SEQUENCE [LARGE SCALE GENOMIC DNA]</scope>
</reference>
<dbReference type="Pfam" id="PF00638">
    <property type="entry name" value="Ran_BP1"/>
    <property type="match status" value="1"/>
</dbReference>
<dbReference type="GO" id="GO:0006611">
    <property type="term" value="P:protein export from nucleus"/>
    <property type="evidence" value="ECO:0007669"/>
    <property type="project" value="TreeGrafter"/>
</dbReference>
<evidence type="ECO:0000256" key="2">
    <source>
        <dbReference type="ARBA" id="ARBA00023242"/>
    </source>
</evidence>
<dbReference type="SMART" id="SM00160">
    <property type="entry name" value="RanBD"/>
    <property type="match status" value="1"/>
</dbReference>
<evidence type="ECO:0000256" key="3">
    <source>
        <dbReference type="SAM" id="MobiDB-lite"/>
    </source>
</evidence>
<dbReference type="PANTHER" id="PTHR23138">
    <property type="entry name" value="RAN BINDING PROTEIN"/>
    <property type="match status" value="1"/>
</dbReference>
<gene>
    <name evidence="5" type="ORF">EmuJ_000456600</name>
</gene>
<dbReference type="OMA" id="ASENIWQ"/>
<dbReference type="GO" id="GO:0005634">
    <property type="term" value="C:nucleus"/>
    <property type="evidence" value="ECO:0007669"/>
    <property type="project" value="UniProtKB-SubCell"/>
</dbReference>
<feature type="region of interest" description="Disordered" evidence="3">
    <location>
        <begin position="319"/>
        <end position="355"/>
    </location>
</feature>
<dbReference type="PROSITE" id="PS50196">
    <property type="entry name" value="RANBD1"/>
    <property type="match status" value="1"/>
</dbReference>
<dbReference type="InterPro" id="IPR000156">
    <property type="entry name" value="Ran_bind_dom"/>
</dbReference>